<dbReference type="STRING" id="120956.SAMN05421791_10574"/>
<feature type="compositionally biased region" description="Basic residues" evidence="1">
    <location>
        <begin position="111"/>
        <end position="123"/>
    </location>
</feature>
<organism evidence="3 4">
    <name type="scientific">Facklamia miroungae</name>
    <dbReference type="NCBI Taxonomy" id="120956"/>
    <lineage>
        <taxon>Bacteria</taxon>
        <taxon>Bacillati</taxon>
        <taxon>Bacillota</taxon>
        <taxon>Bacilli</taxon>
        <taxon>Lactobacillales</taxon>
        <taxon>Aerococcaceae</taxon>
        <taxon>Facklamia</taxon>
    </lineage>
</organism>
<evidence type="ECO:0000313" key="4">
    <source>
        <dbReference type="Proteomes" id="UP000199708"/>
    </source>
</evidence>
<reference evidence="3 4" key="1">
    <citation type="submission" date="2016-10" db="EMBL/GenBank/DDBJ databases">
        <authorList>
            <person name="de Groot N.N."/>
        </authorList>
    </citation>
    <scope>NUCLEOTIDE SEQUENCE [LARGE SCALE GENOMIC DNA]</scope>
    <source>
        <strain evidence="3 4">ATCC BAA-466</strain>
    </source>
</reference>
<dbReference type="GO" id="GO:0003677">
    <property type="term" value="F:DNA binding"/>
    <property type="evidence" value="ECO:0007669"/>
    <property type="project" value="InterPro"/>
</dbReference>
<dbReference type="Pfam" id="PF07508">
    <property type="entry name" value="Recombinase"/>
    <property type="match status" value="1"/>
</dbReference>
<sequence>MINEKKATVVRQIFDWVLEGNSIVDLRKQLEQHKIASLRGKAKWSKRALKTMLNNEKYIGHAHLFKDNDNDDDGSYLSRDKHPAIISENTFEMVQEEKQRRSNLVRFDGGKKKRKNHKYSSTK</sequence>
<evidence type="ECO:0000313" key="3">
    <source>
        <dbReference type="EMBL" id="SDG32499.1"/>
    </source>
</evidence>
<feature type="region of interest" description="Disordered" evidence="1">
    <location>
        <begin position="88"/>
        <end position="123"/>
    </location>
</feature>
<name>A0A1G7TCW8_9LACT</name>
<evidence type="ECO:0000259" key="2">
    <source>
        <dbReference type="PROSITE" id="PS51737"/>
    </source>
</evidence>
<gene>
    <name evidence="3" type="ORF">SAMN05421791_10574</name>
</gene>
<evidence type="ECO:0000256" key="1">
    <source>
        <dbReference type="SAM" id="MobiDB-lite"/>
    </source>
</evidence>
<dbReference type="PANTHER" id="PTHR30461">
    <property type="entry name" value="DNA-INVERTASE FROM LAMBDOID PROPHAGE"/>
    <property type="match status" value="1"/>
</dbReference>
<keyword evidence="4" id="KW-1185">Reference proteome</keyword>
<dbReference type="InterPro" id="IPR011109">
    <property type="entry name" value="DNA_bind_recombinase_dom"/>
</dbReference>
<dbReference type="InterPro" id="IPR050639">
    <property type="entry name" value="SSR_resolvase"/>
</dbReference>
<dbReference type="AlphaFoldDB" id="A0A1G7TCW8"/>
<dbReference type="PANTHER" id="PTHR30461:SF23">
    <property type="entry name" value="DNA RECOMBINASE-RELATED"/>
    <property type="match status" value="1"/>
</dbReference>
<dbReference type="EMBL" id="FNCK01000005">
    <property type="protein sequence ID" value="SDG32499.1"/>
    <property type="molecule type" value="Genomic_DNA"/>
</dbReference>
<accession>A0A1G7TCW8</accession>
<dbReference type="PROSITE" id="PS51737">
    <property type="entry name" value="RECOMBINASE_DNA_BIND"/>
    <property type="match status" value="1"/>
</dbReference>
<dbReference type="InterPro" id="IPR038109">
    <property type="entry name" value="DNA_bind_recomb_sf"/>
</dbReference>
<dbReference type="Proteomes" id="UP000199708">
    <property type="component" value="Unassembled WGS sequence"/>
</dbReference>
<proteinExistence type="predicted"/>
<dbReference type="Gene3D" id="3.90.1750.20">
    <property type="entry name" value="Putative Large Serine Recombinase, Chain B, Domain 2"/>
    <property type="match status" value="1"/>
</dbReference>
<dbReference type="GO" id="GO:0000150">
    <property type="term" value="F:DNA strand exchange activity"/>
    <property type="evidence" value="ECO:0007669"/>
    <property type="project" value="InterPro"/>
</dbReference>
<feature type="domain" description="Recombinase" evidence="2">
    <location>
        <begin position="1"/>
        <end position="104"/>
    </location>
</feature>
<protein>
    <submittedName>
        <fullName evidence="3">Recombinase</fullName>
    </submittedName>
</protein>